<evidence type="ECO:0000256" key="1">
    <source>
        <dbReference type="SAM" id="Phobius"/>
    </source>
</evidence>
<accession>A0A6C0E3R6</accession>
<sequence length="173" mass="19694">MKYIKWGVLIVIIIIIVLFSICLKNINFRTEGFTGSKPLYKSNLAYSDFAMDANGNYTSTPSVQGDYLLDGYYPKSKTYGVRDINSSDVWWHYPQFQVGSYEQETNNIRYSINPDLGGCMPVEVCNTMYDNNPNTPSNIIKQLPPVCKISKTTSRNGYFVTPGNLNNFYNETE</sequence>
<dbReference type="AlphaFoldDB" id="A0A6C0E3R6"/>
<reference evidence="2" key="1">
    <citation type="journal article" date="2020" name="Nature">
        <title>Giant virus diversity and host interactions through global metagenomics.</title>
        <authorList>
            <person name="Schulz F."/>
            <person name="Roux S."/>
            <person name="Paez-Espino D."/>
            <person name="Jungbluth S."/>
            <person name="Walsh D.A."/>
            <person name="Denef V.J."/>
            <person name="McMahon K.D."/>
            <person name="Konstantinidis K.T."/>
            <person name="Eloe-Fadrosh E.A."/>
            <person name="Kyrpides N.C."/>
            <person name="Woyke T."/>
        </authorList>
    </citation>
    <scope>NUCLEOTIDE SEQUENCE</scope>
    <source>
        <strain evidence="2">GVMAG-M-3300023179-116</strain>
    </source>
</reference>
<protein>
    <submittedName>
        <fullName evidence="2">Uncharacterized protein</fullName>
    </submittedName>
</protein>
<keyword evidence="1" id="KW-1133">Transmembrane helix</keyword>
<evidence type="ECO:0000313" key="2">
    <source>
        <dbReference type="EMBL" id="QHT23251.1"/>
    </source>
</evidence>
<dbReference type="EMBL" id="MN739730">
    <property type="protein sequence ID" value="QHT23251.1"/>
    <property type="molecule type" value="Genomic_DNA"/>
</dbReference>
<keyword evidence="1" id="KW-0812">Transmembrane</keyword>
<organism evidence="2">
    <name type="scientific">viral metagenome</name>
    <dbReference type="NCBI Taxonomy" id="1070528"/>
    <lineage>
        <taxon>unclassified sequences</taxon>
        <taxon>metagenomes</taxon>
        <taxon>organismal metagenomes</taxon>
    </lineage>
</organism>
<keyword evidence="1" id="KW-0472">Membrane</keyword>
<name>A0A6C0E3R6_9ZZZZ</name>
<proteinExistence type="predicted"/>
<feature type="transmembrane region" description="Helical" evidence="1">
    <location>
        <begin position="6"/>
        <end position="23"/>
    </location>
</feature>